<name>A0ABS5S4P0_9FLAO</name>
<comment type="caution">
    <text evidence="1">The sequence shown here is derived from an EMBL/GenBank/DDBJ whole genome shotgun (WGS) entry which is preliminary data.</text>
</comment>
<dbReference type="EMBL" id="JAHCTB010000003">
    <property type="protein sequence ID" value="MBT0608192.1"/>
    <property type="molecule type" value="Genomic_DNA"/>
</dbReference>
<accession>A0ABS5S4P0</accession>
<proteinExistence type="predicted"/>
<evidence type="ECO:0008006" key="3">
    <source>
        <dbReference type="Google" id="ProtNLM"/>
    </source>
</evidence>
<evidence type="ECO:0000313" key="1">
    <source>
        <dbReference type="EMBL" id="MBT0608192.1"/>
    </source>
</evidence>
<gene>
    <name evidence="1" type="ORF">KIV10_08365</name>
</gene>
<evidence type="ECO:0000313" key="2">
    <source>
        <dbReference type="Proteomes" id="UP001297092"/>
    </source>
</evidence>
<sequence>MKRILLTTALLLISILGFAQTFEFGPLLQYHRTAFTFEDDSKIVVSNNSIDNGSTTTETSPHVAFGGYAAYYTENTFSYAADLFYVSTSSPNYGDNVFHSINLIPTVGAELGNSNIHFNLGIGAGFILNEPSFENLKDVEPINYKSIDGIIKLALQYRIKKVLSIDGGVLYGINTIVDEQRRFHFYLGARVPVNLFFE</sequence>
<reference evidence="1 2" key="1">
    <citation type="submission" date="2021-05" db="EMBL/GenBank/DDBJ databases">
        <title>Aequorivita echinoideorum JCM 30378 genome.</title>
        <authorList>
            <person name="Zhang H."/>
            <person name="Li C."/>
        </authorList>
    </citation>
    <scope>NUCLEOTIDE SEQUENCE [LARGE SCALE GENOMIC DNA]</scope>
    <source>
        <strain evidence="1 2">JCM30378</strain>
    </source>
</reference>
<protein>
    <recommendedName>
        <fullName evidence="3">Outer membrane protein beta-barrel domain-containing protein</fullName>
    </recommendedName>
</protein>
<dbReference type="RefSeq" id="WP_214113062.1">
    <property type="nucleotide sequence ID" value="NZ_JAHCTB010000003.1"/>
</dbReference>
<organism evidence="1 2">
    <name type="scientific">Aequorivita echinoideorum</name>
    <dbReference type="NCBI Taxonomy" id="1549647"/>
    <lineage>
        <taxon>Bacteria</taxon>
        <taxon>Pseudomonadati</taxon>
        <taxon>Bacteroidota</taxon>
        <taxon>Flavobacteriia</taxon>
        <taxon>Flavobacteriales</taxon>
        <taxon>Flavobacteriaceae</taxon>
        <taxon>Aequorivita</taxon>
    </lineage>
</organism>
<keyword evidence="2" id="KW-1185">Reference proteome</keyword>
<dbReference type="Proteomes" id="UP001297092">
    <property type="component" value="Unassembled WGS sequence"/>
</dbReference>